<dbReference type="InterPro" id="IPR050317">
    <property type="entry name" value="Plant_Fungal_Acyltransferase"/>
</dbReference>
<proteinExistence type="predicted"/>
<accession>A0A9W8IM57</accession>
<dbReference type="AlphaFoldDB" id="A0A9W8IM57"/>
<dbReference type="GO" id="GO:0044550">
    <property type="term" value="P:secondary metabolite biosynthetic process"/>
    <property type="evidence" value="ECO:0007669"/>
    <property type="project" value="TreeGrafter"/>
</dbReference>
<dbReference type="Pfam" id="PF02458">
    <property type="entry name" value="Transferase"/>
    <property type="match status" value="1"/>
</dbReference>
<keyword evidence="3" id="KW-1185">Reference proteome</keyword>
<protein>
    <submittedName>
        <fullName evidence="2">Uncharacterized protein</fullName>
    </submittedName>
</protein>
<comment type="caution">
    <text evidence="2">The sequence shown here is derived from an EMBL/GenBank/DDBJ whole genome shotgun (WGS) entry which is preliminary data.</text>
</comment>
<dbReference type="GO" id="GO:0016747">
    <property type="term" value="F:acyltransferase activity, transferring groups other than amino-acyl groups"/>
    <property type="evidence" value="ECO:0007669"/>
    <property type="project" value="TreeGrafter"/>
</dbReference>
<organism evidence="2 3">
    <name type="scientific">Coemansia aciculifera</name>
    <dbReference type="NCBI Taxonomy" id="417176"/>
    <lineage>
        <taxon>Eukaryota</taxon>
        <taxon>Fungi</taxon>
        <taxon>Fungi incertae sedis</taxon>
        <taxon>Zoopagomycota</taxon>
        <taxon>Kickxellomycotina</taxon>
        <taxon>Kickxellomycetes</taxon>
        <taxon>Kickxellales</taxon>
        <taxon>Kickxellaceae</taxon>
        <taxon>Coemansia</taxon>
    </lineage>
</organism>
<gene>
    <name evidence="2" type="ORF">GGH94_005094</name>
</gene>
<dbReference type="Gene3D" id="3.30.559.10">
    <property type="entry name" value="Chloramphenicol acetyltransferase-like domain"/>
    <property type="match status" value="2"/>
</dbReference>
<evidence type="ECO:0000313" key="3">
    <source>
        <dbReference type="Proteomes" id="UP001140074"/>
    </source>
</evidence>
<dbReference type="PANTHER" id="PTHR31642:SF310">
    <property type="entry name" value="FATTY ALCOHOL:CAFFEOYL-COA ACYLTRANSFERASE"/>
    <property type="match status" value="1"/>
</dbReference>
<keyword evidence="1" id="KW-0808">Transferase</keyword>
<dbReference type="EMBL" id="JANBUY010000244">
    <property type="protein sequence ID" value="KAJ2861143.1"/>
    <property type="molecule type" value="Genomic_DNA"/>
</dbReference>
<dbReference type="InterPro" id="IPR023213">
    <property type="entry name" value="CAT-like_dom_sf"/>
</dbReference>
<dbReference type="PANTHER" id="PTHR31642">
    <property type="entry name" value="TRICHOTHECENE 3-O-ACETYLTRANSFERASE"/>
    <property type="match status" value="1"/>
</dbReference>
<dbReference type="Proteomes" id="UP001140074">
    <property type="component" value="Unassembled WGS sequence"/>
</dbReference>
<name>A0A9W8IM57_9FUNG</name>
<sequence length="520" mass="58182">MDEFVSTVENQVIALHPLDTQAAFLNIPYHFFFGNNDTADDFMPSDVIRLSFYRALKQFPILAGYLRPEGQGQTSVVIDRDDLNMPEYVESLSDTHYDTLRESNFHHSSWPKGLTRAGAITMAAPGPAGRIQLANVHVVQLKDNSGVIIFINIPHYVVDGTGFFSFVELWGKHCRAERTSDRQLAQQTSELEYCFDRSIIARHLPVERKPLDAETLRVYTGFKPIADWIAWLSPNTRSRLLNKAKFNKGVVSHTFRVSRHALDLLRKEVSEYVTDSSDGKLTDRYLLAAILSKLVARAHRNRKEQDGVSVAGWLFGAACSVVGAAAGLVKYGVRLLCCSSNCNSNSKRDSSKYQSLNLLDDVRHGLGLVDKQYMGNGLIPHNSLCPLDVLETPIDSKSLAKAVDMVRSIYENADAALVASFVDLLSSNPKSFTRPMIYMSTHPELLVVTCEMEFKLYASDFGNGPPEWVCTIPSFVANFVGLLPSPPPSTDVIANIILKEPVMKHVLRDEFWREFTQIVY</sequence>
<reference evidence="2" key="1">
    <citation type="submission" date="2022-07" db="EMBL/GenBank/DDBJ databases">
        <title>Phylogenomic reconstructions and comparative analyses of Kickxellomycotina fungi.</title>
        <authorList>
            <person name="Reynolds N.K."/>
            <person name="Stajich J.E."/>
            <person name="Barry K."/>
            <person name="Grigoriev I.V."/>
            <person name="Crous P."/>
            <person name="Smith M.E."/>
        </authorList>
    </citation>
    <scope>NUCLEOTIDE SEQUENCE</scope>
    <source>
        <strain evidence="2">RSA 476</strain>
    </source>
</reference>
<evidence type="ECO:0000256" key="1">
    <source>
        <dbReference type="ARBA" id="ARBA00022679"/>
    </source>
</evidence>
<evidence type="ECO:0000313" key="2">
    <source>
        <dbReference type="EMBL" id="KAJ2861143.1"/>
    </source>
</evidence>